<evidence type="ECO:0000313" key="4">
    <source>
        <dbReference type="EMBL" id="TKA27987.1"/>
    </source>
</evidence>
<gene>
    <name evidence="4" type="ORF">B0A50_04053</name>
</gene>
<organism evidence="4 5">
    <name type="scientific">Salinomyces thailandicus</name>
    <dbReference type="NCBI Taxonomy" id="706561"/>
    <lineage>
        <taxon>Eukaryota</taxon>
        <taxon>Fungi</taxon>
        <taxon>Dikarya</taxon>
        <taxon>Ascomycota</taxon>
        <taxon>Pezizomycotina</taxon>
        <taxon>Dothideomycetes</taxon>
        <taxon>Dothideomycetidae</taxon>
        <taxon>Mycosphaerellales</taxon>
        <taxon>Teratosphaeriaceae</taxon>
        <taxon>Salinomyces</taxon>
    </lineage>
</organism>
<comment type="catalytic activity">
    <reaction evidence="1">
        <text>RNA(n) + a ribonucleoside 5'-triphosphate = RNA(n+1) + diphosphate</text>
        <dbReference type="Rhea" id="RHEA:21248"/>
        <dbReference type="Rhea" id="RHEA-COMP:14527"/>
        <dbReference type="Rhea" id="RHEA-COMP:17342"/>
        <dbReference type="ChEBI" id="CHEBI:33019"/>
        <dbReference type="ChEBI" id="CHEBI:61557"/>
        <dbReference type="ChEBI" id="CHEBI:140395"/>
        <dbReference type="EC" id="2.7.7.48"/>
    </reaction>
</comment>
<evidence type="ECO:0000259" key="3">
    <source>
        <dbReference type="Pfam" id="PF25358"/>
    </source>
</evidence>
<dbReference type="Proteomes" id="UP000308549">
    <property type="component" value="Unassembled WGS sequence"/>
</dbReference>
<dbReference type="AlphaFoldDB" id="A0A4U0TZR5"/>
<evidence type="ECO:0000256" key="1">
    <source>
        <dbReference type="RuleBase" id="RU363098"/>
    </source>
</evidence>
<keyword evidence="1" id="KW-0694">RNA-binding</keyword>
<dbReference type="InterPro" id="IPR057503">
    <property type="entry name" value="PH_RdRP"/>
</dbReference>
<keyword evidence="1" id="KW-0696">RNA-directed RNA polymerase</keyword>
<keyword evidence="1" id="KW-0808">Transferase</keyword>
<keyword evidence="1" id="KW-0548">Nucleotidyltransferase</keyword>
<keyword evidence="5" id="KW-1185">Reference proteome</keyword>
<reference evidence="4 5" key="1">
    <citation type="submission" date="2017-03" db="EMBL/GenBank/DDBJ databases">
        <title>Genomes of endolithic fungi from Antarctica.</title>
        <authorList>
            <person name="Coleine C."/>
            <person name="Masonjones S."/>
            <person name="Stajich J.E."/>
        </authorList>
    </citation>
    <scope>NUCLEOTIDE SEQUENCE [LARGE SCALE GENOMIC DNA]</scope>
    <source>
        <strain evidence="4 5">CCFEE 6315</strain>
    </source>
</reference>
<dbReference type="Pfam" id="PF25358">
    <property type="entry name" value="PH_fung_RdRP"/>
    <property type="match status" value="1"/>
</dbReference>
<dbReference type="EC" id="2.7.7.48" evidence="1"/>
<dbReference type="EMBL" id="NAJL01000020">
    <property type="protein sequence ID" value="TKA27987.1"/>
    <property type="molecule type" value="Genomic_DNA"/>
</dbReference>
<proteinExistence type="inferred from homology"/>
<evidence type="ECO:0000259" key="2">
    <source>
        <dbReference type="Pfam" id="PF05183"/>
    </source>
</evidence>
<comment type="similarity">
    <text evidence="1">Belongs to the RdRP family.</text>
</comment>
<comment type="caution">
    <text evidence="4">The sequence shown here is derived from an EMBL/GenBank/DDBJ whole genome shotgun (WGS) entry which is preliminary data.</text>
</comment>
<dbReference type="GO" id="GO:0003723">
    <property type="term" value="F:RNA binding"/>
    <property type="evidence" value="ECO:0007669"/>
    <property type="project" value="UniProtKB-KW"/>
</dbReference>
<feature type="domain" description="RdRP-like PH" evidence="3">
    <location>
        <begin position="127"/>
        <end position="298"/>
    </location>
</feature>
<dbReference type="GO" id="GO:0030422">
    <property type="term" value="P:siRNA processing"/>
    <property type="evidence" value="ECO:0007669"/>
    <property type="project" value="TreeGrafter"/>
</dbReference>
<dbReference type="PANTHER" id="PTHR23079">
    <property type="entry name" value="RNA-DEPENDENT RNA POLYMERASE"/>
    <property type="match status" value="1"/>
</dbReference>
<name>A0A4U0TZR5_9PEZI</name>
<dbReference type="GO" id="GO:0031380">
    <property type="term" value="C:nuclear RNA-directed RNA polymerase complex"/>
    <property type="evidence" value="ECO:0007669"/>
    <property type="project" value="TreeGrafter"/>
</dbReference>
<dbReference type="InterPro" id="IPR007855">
    <property type="entry name" value="RDRP"/>
</dbReference>
<dbReference type="PANTHER" id="PTHR23079:SF17">
    <property type="entry name" value="RNA-DEPENDENT RNA POLYMERASE"/>
    <property type="match status" value="1"/>
</dbReference>
<feature type="domain" description="RDRP core" evidence="2">
    <location>
        <begin position="427"/>
        <end position="733"/>
    </location>
</feature>
<dbReference type="OrthoDB" id="6513042at2759"/>
<accession>A0A4U0TZR5</accession>
<dbReference type="GO" id="GO:0003968">
    <property type="term" value="F:RNA-directed RNA polymerase activity"/>
    <property type="evidence" value="ECO:0007669"/>
    <property type="project" value="UniProtKB-KW"/>
</dbReference>
<protein>
    <recommendedName>
        <fullName evidence="1">RNA-dependent RNA polymerase</fullName>
        <ecNumber evidence="1">2.7.7.48</ecNumber>
    </recommendedName>
</protein>
<dbReference type="InterPro" id="IPR057596">
    <property type="entry name" value="RDRP_core"/>
</dbReference>
<evidence type="ECO:0000313" key="5">
    <source>
        <dbReference type="Proteomes" id="UP000308549"/>
    </source>
</evidence>
<dbReference type="Pfam" id="PF05183">
    <property type="entry name" value="RdRP"/>
    <property type="match status" value="1"/>
</dbReference>
<sequence length="734" mass="82515">MDIFVRNVPLQATKKQLERHFTAPLGQCGVTCFHAEKFRDKPLAILTVLDVDGGARFLEEFGVPQGSFNNVRAKRQLSWNGKFLTCSRSRNDPTVHSVRSLALEASQQAAKATAVSASKSTQGTRVTKFSISRIRCGVWEYVGKQLSFQTHYSRDVPGTITFGQKEAIVLLGPREGDQTRLDLKYYDCESILIGSHGDSNVSFTLRFAPKFYEVAALDILSAQMTAMALGRDAGRRKGVKKRRLLSLDSDHAKIASTCFVYRIQLSDPGMLGNVRSLLRNDPQKPTTLSFYVSTTFPREPWRRSKERLDIELSDPQRFGKNSFRLRFQLDRLARNGLLPPLLVIKLLPKISRLQQEYGLGATLWALGHFSKLSPYPSPETKAEEVTHKALEQLLEELATSYDPASPQNPYELAKRHAHVSLVHRIVVTPVGTYLEGPEPEPTNRVLRQYPEHTDSFARVVFQDEDGGLVRYDPRSTQQLVYHQRFKQVLDGTILIAGQGFSFLGFSHSSLRSQSCWFMAPLFENGLMQYAPQVLKRLGDFSKIRSPPRCAARIGQCFTDTAVTVNLTQEDVGSSPVVERNGRDFSDGCGTISQDLLRMVWRTYGTKRSLKPTILQIRFQGAKGVVSLDTRLTGHQLRLRENMKKFQGSQSWDLEICGAAFRPLPMTLNRQFIKILEDLGIPKQVFLDLQQDAVNKLLCMTTSAVNTATLLEEIENTKATKIPSLINLLDEIGLD</sequence>